<dbReference type="EC" id="1.2.4.1" evidence="2 7"/>
<dbReference type="GO" id="GO:0006086">
    <property type="term" value="P:pyruvate decarboxylation to acetyl-CoA"/>
    <property type="evidence" value="ECO:0007669"/>
    <property type="project" value="InterPro"/>
</dbReference>
<keyword evidence="4 7" id="KW-0560">Oxidoreductase</keyword>
<evidence type="ECO:0000256" key="2">
    <source>
        <dbReference type="ARBA" id="ARBA00012281"/>
    </source>
</evidence>
<dbReference type="InterPro" id="IPR050642">
    <property type="entry name" value="PDH_E1_Alpha_Subunit"/>
</dbReference>
<evidence type="ECO:0000259" key="9">
    <source>
        <dbReference type="Pfam" id="PF00676"/>
    </source>
</evidence>
<dbReference type="NCBIfam" id="TIGR03182">
    <property type="entry name" value="PDH_E1_alph_y"/>
    <property type="match status" value="1"/>
</dbReference>
<keyword evidence="6 7" id="KW-0670">Pyruvate</keyword>
<feature type="compositionally biased region" description="Low complexity" evidence="8">
    <location>
        <begin position="7"/>
        <end position="25"/>
    </location>
</feature>
<comment type="subunit">
    <text evidence="7">Heterodimer of an alpha and a beta chain.</text>
</comment>
<dbReference type="SUPFAM" id="SSF52518">
    <property type="entry name" value="Thiamin diphosphate-binding fold (THDP-binding)"/>
    <property type="match status" value="1"/>
</dbReference>
<evidence type="ECO:0000256" key="5">
    <source>
        <dbReference type="ARBA" id="ARBA00023052"/>
    </source>
</evidence>
<comment type="cofactor">
    <cofactor evidence="1 7">
        <name>thiamine diphosphate</name>
        <dbReference type="ChEBI" id="CHEBI:58937"/>
    </cofactor>
</comment>
<evidence type="ECO:0000313" key="10">
    <source>
        <dbReference type="EMBL" id="MBO2448874.1"/>
    </source>
</evidence>
<dbReference type="RefSeq" id="WP_208256530.1">
    <property type="nucleotide sequence ID" value="NZ_JAGEOJ010000006.1"/>
</dbReference>
<dbReference type="InterPro" id="IPR001017">
    <property type="entry name" value="DH_E1"/>
</dbReference>
<sequence length="388" mass="41499">MAETTKARPASSRTARTTSATGTKSTAKRAPRTSAAAKATTKAPAAAPAQPGADAETLVAYYRQMLLVRRFEERAGRAYTEAKIGGYCHLNLGEEATVVGLMAALRPSDYLFTNYREHGYALAKGIEAPRVMAELYGRSTGVSKGWGGSMHMFDAKARLLGGYGIVGGQLPLATGAALAVNYKGGDEVVMCHMGDGTTAIGAFHESLNMAALWDLPVVFVVVNNGLGMGTTIENSAAEPELWRRGAAYRMESARVDGTDVVAVQKAAKIAVDRARAESKPYLLETTSPRLKGHSVVDPARYRSKEEKDALKAADPLARFALELEETGILSHDDRDRIDAEITAEVEAAAAFADESPHPDVSTLFDYTYATPVATEQRRLPADAVFPQV</sequence>
<comment type="catalytic activity">
    <reaction evidence="7">
        <text>N(6)-[(R)-lipoyl]-L-lysyl-[protein] + pyruvate + H(+) = N(6)-[(R)-S(8)-acetyldihydrolipoyl]-L-lysyl-[protein] + CO2</text>
        <dbReference type="Rhea" id="RHEA:19189"/>
        <dbReference type="Rhea" id="RHEA-COMP:10474"/>
        <dbReference type="Rhea" id="RHEA-COMP:10478"/>
        <dbReference type="ChEBI" id="CHEBI:15361"/>
        <dbReference type="ChEBI" id="CHEBI:15378"/>
        <dbReference type="ChEBI" id="CHEBI:16526"/>
        <dbReference type="ChEBI" id="CHEBI:83099"/>
        <dbReference type="ChEBI" id="CHEBI:83111"/>
        <dbReference type="EC" id="1.2.4.1"/>
    </reaction>
</comment>
<evidence type="ECO:0000256" key="8">
    <source>
        <dbReference type="SAM" id="MobiDB-lite"/>
    </source>
</evidence>
<accession>A0A939PFP3</accession>
<gene>
    <name evidence="7 10" type="primary">pdhA</name>
    <name evidence="10" type="ORF">J4573_17350</name>
</gene>
<feature type="compositionally biased region" description="Low complexity" evidence="8">
    <location>
        <begin position="32"/>
        <end position="49"/>
    </location>
</feature>
<keyword evidence="5 7" id="KW-0786">Thiamine pyrophosphate</keyword>
<comment type="function">
    <text evidence="7">The pyruvate dehydrogenase complex catalyzes the overall conversion of pyruvate to acetyl-CoA and CO(2).</text>
</comment>
<keyword evidence="11" id="KW-1185">Reference proteome</keyword>
<evidence type="ECO:0000256" key="3">
    <source>
        <dbReference type="ARBA" id="ARBA00014159"/>
    </source>
</evidence>
<dbReference type="PANTHER" id="PTHR11516">
    <property type="entry name" value="PYRUVATE DEHYDROGENASE E1 COMPONENT, ALPHA SUBUNIT BACTERIAL AND ORGANELLAR"/>
    <property type="match status" value="1"/>
</dbReference>
<dbReference type="Gene3D" id="3.40.50.970">
    <property type="match status" value="1"/>
</dbReference>
<dbReference type="EMBL" id="JAGEOJ010000006">
    <property type="protein sequence ID" value="MBO2448874.1"/>
    <property type="molecule type" value="Genomic_DNA"/>
</dbReference>
<protein>
    <recommendedName>
        <fullName evidence="3 7">Pyruvate dehydrogenase E1 component subunit alpha</fullName>
        <ecNumber evidence="2 7">1.2.4.1</ecNumber>
    </recommendedName>
</protein>
<evidence type="ECO:0000256" key="7">
    <source>
        <dbReference type="RuleBase" id="RU361139"/>
    </source>
</evidence>
<proteinExistence type="predicted"/>
<name>A0A939PFP3_9ACTN</name>
<dbReference type="GO" id="GO:0000287">
    <property type="term" value="F:magnesium ion binding"/>
    <property type="evidence" value="ECO:0007669"/>
    <property type="project" value="UniProtKB-ARBA"/>
</dbReference>
<dbReference type="CDD" id="cd02000">
    <property type="entry name" value="TPP_E1_PDC_ADC_BCADC"/>
    <property type="match status" value="1"/>
</dbReference>
<feature type="domain" description="Dehydrogenase E1 component" evidence="9">
    <location>
        <begin position="64"/>
        <end position="360"/>
    </location>
</feature>
<dbReference type="GO" id="GO:0004739">
    <property type="term" value="F:pyruvate dehydrogenase (acetyl-transferring) activity"/>
    <property type="evidence" value="ECO:0007669"/>
    <property type="project" value="UniProtKB-UniRule"/>
</dbReference>
<dbReference type="Pfam" id="PF00676">
    <property type="entry name" value="E1_dh"/>
    <property type="match status" value="1"/>
</dbReference>
<evidence type="ECO:0000256" key="6">
    <source>
        <dbReference type="ARBA" id="ARBA00023317"/>
    </source>
</evidence>
<comment type="caution">
    <text evidence="10">The sequence shown here is derived from an EMBL/GenBank/DDBJ whole genome shotgun (WGS) entry which is preliminary data.</text>
</comment>
<organism evidence="10 11">
    <name type="scientific">Actinomadura barringtoniae</name>
    <dbReference type="NCBI Taxonomy" id="1427535"/>
    <lineage>
        <taxon>Bacteria</taxon>
        <taxon>Bacillati</taxon>
        <taxon>Actinomycetota</taxon>
        <taxon>Actinomycetes</taxon>
        <taxon>Streptosporangiales</taxon>
        <taxon>Thermomonosporaceae</taxon>
        <taxon>Actinomadura</taxon>
    </lineage>
</organism>
<evidence type="ECO:0000256" key="1">
    <source>
        <dbReference type="ARBA" id="ARBA00001964"/>
    </source>
</evidence>
<dbReference type="InterPro" id="IPR017597">
    <property type="entry name" value="Pyrv_DH_E1_asu_subgrp-y"/>
</dbReference>
<dbReference type="Proteomes" id="UP000669179">
    <property type="component" value="Unassembled WGS sequence"/>
</dbReference>
<dbReference type="InterPro" id="IPR029061">
    <property type="entry name" value="THDP-binding"/>
</dbReference>
<reference evidence="10" key="1">
    <citation type="submission" date="2021-03" db="EMBL/GenBank/DDBJ databases">
        <authorList>
            <person name="Kanchanasin P."/>
            <person name="Saeng-In P."/>
            <person name="Phongsopitanun W."/>
            <person name="Yuki M."/>
            <person name="Kudo T."/>
            <person name="Ohkuma M."/>
            <person name="Tanasupawat S."/>
        </authorList>
    </citation>
    <scope>NUCLEOTIDE SEQUENCE</scope>
    <source>
        <strain evidence="10">GKU 128</strain>
    </source>
</reference>
<evidence type="ECO:0000313" key="11">
    <source>
        <dbReference type="Proteomes" id="UP000669179"/>
    </source>
</evidence>
<feature type="region of interest" description="Disordered" evidence="8">
    <location>
        <begin position="1"/>
        <end position="49"/>
    </location>
</feature>
<dbReference type="PANTHER" id="PTHR11516:SF60">
    <property type="entry name" value="PYRUVATE DEHYDROGENASE E1 COMPONENT SUBUNIT ALPHA"/>
    <property type="match status" value="1"/>
</dbReference>
<dbReference type="AlphaFoldDB" id="A0A939PFP3"/>
<evidence type="ECO:0000256" key="4">
    <source>
        <dbReference type="ARBA" id="ARBA00023002"/>
    </source>
</evidence>